<dbReference type="PANTHER" id="PTHR43791:SF59">
    <property type="entry name" value="TRANSPORTER, PUTATIVE (AFU_ORTHOLOGUE AFUA_1G06550)-RELATED"/>
    <property type="match status" value="1"/>
</dbReference>
<gene>
    <name evidence="9" type="ORF">N658DRAFT_423645</name>
</gene>
<keyword evidence="10" id="KW-1185">Reference proteome</keyword>
<dbReference type="Pfam" id="PF07690">
    <property type="entry name" value="MFS_1"/>
    <property type="match status" value="1"/>
</dbReference>
<protein>
    <submittedName>
        <fullName evidence="9">Allantoate permease</fullName>
    </submittedName>
</protein>
<feature type="transmembrane region" description="Helical" evidence="7">
    <location>
        <begin position="113"/>
        <end position="134"/>
    </location>
</feature>
<keyword evidence="3 7" id="KW-0812">Transmembrane</keyword>
<comment type="similarity">
    <text evidence="6">Belongs to the major facilitator superfamily. Allantoate permease family.</text>
</comment>
<dbReference type="EMBL" id="MU863631">
    <property type="protein sequence ID" value="KAK4102533.1"/>
    <property type="molecule type" value="Genomic_DNA"/>
</dbReference>
<evidence type="ECO:0000256" key="3">
    <source>
        <dbReference type="ARBA" id="ARBA00022692"/>
    </source>
</evidence>
<feature type="transmembrane region" description="Helical" evidence="7">
    <location>
        <begin position="141"/>
        <end position="160"/>
    </location>
</feature>
<evidence type="ECO:0000256" key="4">
    <source>
        <dbReference type="ARBA" id="ARBA00022989"/>
    </source>
</evidence>
<feature type="transmembrane region" description="Helical" evidence="7">
    <location>
        <begin position="366"/>
        <end position="386"/>
    </location>
</feature>
<feature type="transmembrane region" description="Helical" evidence="7">
    <location>
        <begin position="166"/>
        <end position="191"/>
    </location>
</feature>
<evidence type="ECO:0000256" key="6">
    <source>
        <dbReference type="ARBA" id="ARBA00037968"/>
    </source>
</evidence>
<evidence type="ECO:0000256" key="5">
    <source>
        <dbReference type="ARBA" id="ARBA00023136"/>
    </source>
</evidence>
<feature type="transmembrane region" description="Helical" evidence="7">
    <location>
        <begin position="338"/>
        <end position="359"/>
    </location>
</feature>
<dbReference type="InterPro" id="IPR020846">
    <property type="entry name" value="MFS_dom"/>
</dbReference>
<dbReference type="InterPro" id="IPR011701">
    <property type="entry name" value="MFS"/>
</dbReference>
<evidence type="ECO:0000259" key="8">
    <source>
        <dbReference type="PROSITE" id="PS50850"/>
    </source>
</evidence>
<sequence length="547" mass="60887">MADKPDQDDSVPESVRVEQAQLDRDVEGSLYKPAADKDAKGIDKAAEFLKQADHQVVVTLRDSRRVAKLIDWRIMPILLVIYCLQSLDKNTLSYAAVFGLITDTGLQGDQYSWLGSVVYVAQLVFQPLVAYILVKFPVGKFLAFMVFAWGAILCGMTAAHNFTGLMIARLFLGIFEAAVAPTFVAVVQMWYRRREQTKRNAAWYAMLGVVNILGSLLSYGLGHIDSPVLHSYQIIFLFCGCLTVAWSIVTFIFMPDSPMTAKFLKADDKLIAIERLRMNQQGIGSGVWKWDHVWDAMLDLKTWLWFTIMFVISIPSGGISTFGPLIIESFGFDRFTTILFNIPFGAVQMIATLGGAWLSDRIRMKGPVLVLLCLLPIAGCSILLAVGREASDRAVLLFGYYIISVYPGISPLIYSWSGQNTGGDTKRKVTTAMLFIGSNAGNIIGPLLFRPEERPRYTRGLTANLVLFVVLAVEILLGMLLIKFLNVRHARARVALGKPEKIVDLSMVDNRAAEDDDEVLNQAEGQAGERGFEDLTDLKNEDFIYVY</sequence>
<keyword evidence="4 7" id="KW-1133">Transmembrane helix</keyword>
<dbReference type="GO" id="GO:0022857">
    <property type="term" value="F:transmembrane transporter activity"/>
    <property type="evidence" value="ECO:0007669"/>
    <property type="project" value="InterPro"/>
</dbReference>
<dbReference type="SUPFAM" id="SSF103473">
    <property type="entry name" value="MFS general substrate transporter"/>
    <property type="match status" value="1"/>
</dbReference>
<dbReference type="FunFam" id="1.20.1250.20:FF:000064">
    <property type="entry name" value="MFS allantoate transporter"/>
    <property type="match status" value="1"/>
</dbReference>
<proteinExistence type="inferred from homology"/>
<comment type="caution">
    <text evidence="9">The sequence shown here is derived from an EMBL/GenBank/DDBJ whole genome shotgun (WGS) entry which is preliminary data.</text>
</comment>
<feature type="transmembrane region" description="Helical" evidence="7">
    <location>
        <begin position="303"/>
        <end position="326"/>
    </location>
</feature>
<feature type="domain" description="Major facilitator superfamily (MFS) profile" evidence="8">
    <location>
        <begin position="74"/>
        <end position="490"/>
    </location>
</feature>
<evidence type="ECO:0000256" key="1">
    <source>
        <dbReference type="ARBA" id="ARBA00004141"/>
    </source>
</evidence>
<feature type="transmembrane region" description="Helical" evidence="7">
    <location>
        <begin position="234"/>
        <end position="254"/>
    </location>
</feature>
<name>A0AAN6Q2Y5_9PEZI</name>
<dbReference type="Proteomes" id="UP001305647">
    <property type="component" value="Unassembled WGS sequence"/>
</dbReference>
<comment type="subcellular location">
    <subcellularLocation>
        <location evidence="1">Membrane</location>
        <topology evidence="1">Multi-pass membrane protein</topology>
    </subcellularLocation>
</comment>
<dbReference type="Gene3D" id="1.20.1250.20">
    <property type="entry name" value="MFS general substrate transporter like domains"/>
    <property type="match status" value="2"/>
</dbReference>
<organism evidence="9 10">
    <name type="scientific">Parathielavia hyrcaniae</name>
    <dbReference type="NCBI Taxonomy" id="113614"/>
    <lineage>
        <taxon>Eukaryota</taxon>
        <taxon>Fungi</taxon>
        <taxon>Dikarya</taxon>
        <taxon>Ascomycota</taxon>
        <taxon>Pezizomycotina</taxon>
        <taxon>Sordariomycetes</taxon>
        <taxon>Sordariomycetidae</taxon>
        <taxon>Sordariales</taxon>
        <taxon>Chaetomiaceae</taxon>
        <taxon>Parathielavia</taxon>
    </lineage>
</organism>
<feature type="transmembrane region" description="Helical" evidence="7">
    <location>
        <begin position="429"/>
        <end position="449"/>
    </location>
</feature>
<feature type="transmembrane region" description="Helical" evidence="7">
    <location>
        <begin position="398"/>
        <end position="417"/>
    </location>
</feature>
<dbReference type="InterPro" id="IPR036259">
    <property type="entry name" value="MFS_trans_sf"/>
</dbReference>
<dbReference type="GO" id="GO:0016020">
    <property type="term" value="C:membrane"/>
    <property type="evidence" value="ECO:0007669"/>
    <property type="project" value="UniProtKB-SubCell"/>
</dbReference>
<evidence type="ECO:0000256" key="2">
    <source>
        <dbReference type="ARBA" id="ARBA00022448"/>
    </source>
</evidence>
<dbReference type="PANTHER" id="PTHR43791">
    <property type="entry name" value="PERMEASE-RELATED"/>
    <property type="match status" value="1"/>
</dbReference>
<evidence type="ECO:0000313" key="10">
    <source>
        <dbReference type="Proteomes" id="UP001305647"/>
    </source>
</evidence>
<reference evidence="9" key="2">
    <citation type="submission" date="2023-05" db="EMBL/GenBank/DDBJ databases">
        <authorList>
            <consortium name="Lawrence Berkeley National Laboratory"/>
            <person name="Steindorff A."/>
            <person name="Hensen N."/>
            <person name="Bonometti L."/>
            <person name="Westerberg I."/>
            <person name="Brannstrom I.O."/>
            <person name="Guillou S."/>
            <person name="Cros-Aarteil S."/>
            <person name="Calhoun S."/>
            <person name="Haridas S."/>
            <person name="Kuo A."/>
            <person name="Mondo S."/>
            <person name="Pangilinan J."/>
            <person name="Riley R."/>
            <person name="Labutti K."/>
            <person name="Andreopoulos B."/>
            <person name="Lipzen A."/>
            <person name="Chen C."/>
            <person name="Yanf M."/>
            <person name="Daum C."/>
            <person name="Ng V."/>
            <person name="Clum A."/>
            <person name="Ohm R."/>
            <person name="Martin F."/>
            <person name="Silar P."/>
            <person name="Natvig D."/>
            <person name="Lalanne C."/>
            <person name="Gautier V."/>
            <person name="Ament-Velasquez S.L."/>
            <person name="Kruys A."/>
            <person name="Hutchinson M.I."/>
            <person name="Powell A.J."/>
            <person name="Barry K."/>
            <person name="Miller A.N."/>
            <person name="Grigoriev I.V."/>
            <person name="Debuchy R."/>
            <person name="Gladieux P."/>
            <person name="Thoren M.H."/>
            <person name="Johannesson H."/>
        </authorList>
    </citation>
    <scope>NUCLEOTIDE SEQUENCE</scope>
    <source>
        <strain evidence="9">CBS 757.83</strain>
    </source>
</reference>
<feature type="transmembrane region" description="Helical" evidence="7">
    <location>
        <begin position="461"/>
        <end position="482"/>
    </location>
</feature>
<keyword evidence="5 7" id="KW-0472">Membrane</keyword>
<evidence type="ECO:0000256" key="7">
    <source>
        <dbReference type="SAM" id="Phobius"/>
    </source>
</evidence>
<evidence type="ECO:0000313" key="9">
    <source>
        <dbReference type="EMBL" id="KAK4102533.1"/>
    </source>
</evidence>
<accession>A0AAN6Q2Y5</accession>
<dbReference type="AlphaFoldDB" id="A0AAN6Q2Y5"/>
<reference evidence="9" key="1">
    <citation type="journal article" date="2023" name="Mol. Phylogenet. Evol.">
        <title>Genome-scale phylogeny and comparative genomics of the fungal order Sordariales.</title>
        <authorList>
            <person name="Hensen N."/>
            <person name="Bonometti L."/>
            <person name="Westerberg I."/>
            <person name="Brannstrom I.O."/>
            <person name="Guillou S."/>
            <person name="Cros-Aarteil S."/>
            <person name="Calhoun S."/>
            <person name="Haridas S."/>
            <person name="Kuo A."/>
            <person name="Mondo S."/>
            <person name="Pangilinan J."/>
            <person name="Riley R."/>
            <person name="LaButti K."/>
            <person name="Andreopoulos B."/>
            <person name="Lipzen A."/>
            <person name="Chen C."/>
            <person name="Yan M."/>
            <person name="Daum C."/>
            <person name="Ng V."/>
            <person name="Clum A."/>
            <person name="Steindorff A."/>
            <person name="Ohm R.A."/>
            <person name="Martin F."/>
            <person name="Silar P."/>
            <person name="Natvig D.O."/>
            <person name="Lalanne C."/>
            <person name="Gautier V."/>
            <person name="Ament-Velasquez S.L."/>
            <person name="Kruys A."/>
            <person name="Hutchinson M.I."/>
            <person name="Powell A.J."/>
            <person name="Barry K."/>
            <person name="Miller A.N."/>
            <person name="Grigoriev I.V."/>
            <person name="Debuchy R."/>
            <person name="Gladieux P."/>
            <person name="Hiltunen Thoren M."/>
            <person name="Johannesson H."/>
        </authorList>
    </citation>
    <scope>NUCLEOTIDE SEQUENCE</scope>
    <source>
        <strain evidence="9">CBS 757.83</strain>
    </source>
</reference>
<dbReference type="PROSITE" id="PS50850">
    <property type="entry name" value="MFS"/>
    <property type="match status" value="1"/>
</dbReference>
<keyword evidence="2" id="KW-0813">Transport</keyword>
<feature type="transmembrane region" description="Helical" evidence="7">
    <location>
        <begin position="203"/>
        <end position="222"/>
    </location>
</feature>